<feature type="region of interest" description="Disordered" evidence="1">
    <location>
        <begin position="1"/>
        <end position="65"/>
    </location>
</feature>
<keyword evidence="3" id="KW-1185">Reference proteome</keyword>
<evidence type="ECO:0000256" key="1">
    <source>
        <dbReference type="SAM" id="MobiDB-lite"/>
    </source>
</evidence>
<dbReference type="Proteomes" id="UP000838412">
    <property type="component" value="Chromosome 16"/>
</dbReference>
<gene>
    <name evidence="2" type="primary">Hypp8103</name>
    <name evidence="2" type="ORF">BLAG_LOCUS9658</name>
</gene>
<sequence length="164" mass="17873">MEEQETGSPGKRKGDDDNRLISPPTKRQAVCDVTNQGEKTGATEGEGSTCAGPVSTNDKIEEDTDSKYEEDLKEGCRALQTGDLDKAEHNFAAAVRTVHVKGQHTKEAEPLYKLGKVYLKRGIQSRDGGNFTKAAALCNAALENRDWSMSTSRYGISNCKTIMD</sequence>
<dbReference type="InterPro" id="IPR011990">
    <property type="entry name" value="TPR-like_helical_dom_sf"/>
</dbReference>
<dbReference type="PANTHER" id="PTHR19959">
    <property type="entry name" value="KINESIN LIGHT CHAIN"/>
    <property type="match status" value="1"/>
</dbReference>
<name>A0A8J9Z7H7_BRALA</name>
<dbReference type="EMBL" id="OV696701">
    <property type="protein sequence ID" value="CAH1248299.1"/>
    <property type="molecule type" value="Genomic_DNA"/>
</dbReference>
<proteinExistence type="predicted"/>
<protein>
    <submittedName>
        <fullName evidence="2">Hypp8103 protein</fullName>
    </submittedName>
</protein>
<dbReference type="Gene3D" id="1.25.40.10">
    <property type="entry name" value="Tetratricopeptide repeat domain"/>
    <property type="match status" value="1"/>
</dbReference>
<evidence type="ECO:0000313" key="2">
    <source>
        <dbReference type="EMBL" id="CAH1248299.1"/>
    </source>
</evidence>
<organism evidence="2 3">
    <name type="scientific">Branchiostoma lanceolatum</name>
    <name type="common">Common lancelet</name>
    <name type="synonym">Amphioxus lanceolatum</name>
    <dbReference type="NCBI Taxonomy" id="7740"/>
    <lineage>
        <taxon>Eukaryota</taxon>
        <taxon>Metazoa</taxon>
        <taxon>Chordata</taxon>
        <taxon>Cephalochordata</taxon>
        <taxon>Leptocardii</taxon>
        <taxon>Amphioxiformes</taxon>
        <taxon>Branchiostomatidae</taxon>
        <taxon>Branchiostoma</taxon>
    </lineage>
</organism>
<reference evidence="2" key="1">
    <citation type="submission" date="2022-01" db="EMBL/GenBank/DDBJ databases">
        <authorList>
            <person name="Braso-Vives M."/>
        </authorList>
    </citation>
    <scope>NUCLEOTIDE SEQUENCE</scope>
</reference>
<accession>A0A8J9Z7H7</accession>
<dbReference type="AlphaFoldDB" id="A0A8J9Z7H7"/>
<dbReference type="PANTHER" id="PTHR19959:SF119">
    <property type="entry name" value="FUNGAL LIPASE-LIKE DOMAIN-CONTAINING PROTEIN"/>
    <property type="match status" value="1"/>
</dbReference>
<evidence type="ECO:0000313" key="3">
    <source>
        <dbReference type="Proteomes" id="UP000838412"/>
    </source>
</evidence>